<evidence type="ECO:0008006" key="5">
    <source>
        <dbReference type="Google" id="ProtNLM"/>
    </source>
</evidence>
<reference evidence="1 3" key="1">
    <citation type="submission" date="2018-08" db="EMBL/GenBank/DDBJ databases">
        <title>Proposal of Muricauda 72 sp.nov. and Muricauda NH166 sp.nov., isolated from seawater.</title>
        <authorList>
            <person name="Cheng H."/>
            <person name="Wu Y.-H."/>
            <person name="Guo L.-L."/>
            <person name="Xu X.-W."/>
        </authorList>
    </citation>
    <scope>NUCLEOTIDE SEQUENCE [LARGE SCALE GENOMIC DNA]</scope>
    <source>
        <strain evidence="1 3">72</strain>
    </source>
</reference>
<dbReference type="EMBL" id="VNWK01000025">
    <property type="protein sequence ID" value="TXJ94742.1"/>
    <property type="molecule type" value="Genomic_DNA"/>
</dbReference>
<keyword evidence="4" id="KW-1185">Reference proteome</keyword>
<dbReference type="EMBL" id="QXFI01000025">
    <property type="protein sequence ID" value="RIV44679.1"/>
    <property type="molecule type" value="Genomic_DNA"/>
</dbReference>
<accession>A0A3A1NNI3</accession>
<dbReference type="Proteomes" id="UP000321621">
    <property type="component" value="Unassembled WGS sequence"/>
</dbReference>
<protein>
    <recommendedName>
        <fullName evidence="5">Bacteriophage abortive infection AbiH</fullName>
    </recommendedName>
</protein>
<dbReference type="AlphaFoldDB" id="A0A3A1NNI3"/>
<proteinExistence type="predicted"/>
<dbReference type="RefSeq" id="WP_119647443.1">
    <property type="nucleotide sequence ID" value="NZ_QXFI01000025.1"/>
</dbReference>
<dbReference type="Proteomes" id="UP000266691">
    <property type="component" value="Unassembled WGS sequence"/>
</dbReference>
<gene>
    <name evidence="1" type="ORF">D2V05_10035</name>
    <name evidence="2" type="ORF">FQ017_09925</name>
</gene>
<sequence>MNRLVLIGNGFDLAHNLKTRYSDFMLGLFKFELMDAENKPRRPVKNSIKDATDIKYKGTKLFTIHKELGLSRITYRDNLAQIQDFEGLQKFLNHYNIKILFPKTQSKGNQRAMAIPYDSILKAMYERLSSGDMKWVDVESIYYEHLKNIINRFSSDGQRVFDQKSKFQVEILHTEFHYLKERLEAYLTELMAETPKNFGTYDANFWSSIKGEFSKSERQRLNLGEAERFPELVHILNFNYTDTIYKYEDHRRSPENSEASVDFNFIHGEINKPNNPMIFGYGDETDEHYSVLEKLNDNQLFEHIKSFGYFKTGNYHRLLRFLESDYYQVYIIGHSCGLSDRVMLKHIFEHKHCLSIQLFYHKRENGMDDYIEKTQEISRHFDDKRALREKIVPMPDCLPLSSLSLSRR</sequence>
<dbReference type="InterPro" id="IPR025935">
    <property type="entry name" value="AbiH"/>
</dbReference>
<organism evidence="1 3">
    <name type="scientific">Flagellimonas pelagia</name>
    <dbReference type="NCBI Taxonomy" id="2306998"/>
    <lineage>
        <taxon>Bacteria</taxon>
        <taxon>Pseudomonadati</taxon>
        <taxon>Bacteroidota</taxon>
        <taxon>Flavobacteriia</taxon>
        <taxon>Flavobacteriales</taxon>
        <taxon>Flavobacteriaceae</taxon>
        <taxon>Flagellimonas</taxon>
    </lineage>
</organism>
<comment type="caution">
    <text evidence="1">The sequence shown here is derived from an EMBL/GenBank/DDBJ whole genome shotgun (WGS) entry which is preliminary data.</text>
</comment>
<evidence type="ECO:0000313" key="1">
    <source>
        <dbReference type="EMBL" id="RIV44679.1"/>
    </source>
</evidence>
<evidence type="ECO:0000313" key="3">
    <source>
        <dbReference type="Proteomes" id="UP000266691"/>
    </source>
</evidence>
<dbReference type="Pfam" id="PF14253">
    <property type="entry name" value="AbiH"/>
    <property type="match status" value="1"/>
</dbReference>
<dbReference type="OrthoDB" id="5903604at2"/>
<reference evidence="2 4" key="2">
    <citation type="submission" date="2019-07" db="EMBL/GenBank/DDBJ databases">
        <title>Draft genome of two Muricauda strains isolated from deep sea.</title>
        <authorList>
            <person name="Sun C."/>
        </authorList>
    </citation>
    <scope>NUCLEOTIDE SEQUENCE [LARGE SCALE GENOMIC DNA]</scope>
    <source>
        <strain evidence="2 4">72</strain>
    </source>
</reference>
<name>A0A3A1NNI3_9FLAO</name>
<evidence type="ECO:0000313" key="2">
    <source>
        <dbReference type="EMBL" id="TXJ94742.1"/>
    </source>
</evidence>
<evidence type="ECO:0000313" key="4">
    <source>
        <dbReference type="Proteomes" id="UP000321621"/>
    </source>
</evidence>